<sequence>MFERYSHANAMNISDRGPSTKGCPVLLFPGRSLALVPVTEESYKRAVLPPLLNGLNSLKSVAETLQTSPDLLQDIPNNVGQLIESSFKSLSEAEQASLSQVRALDANVEERLSKIKKLNDEQKVLEARQQGRKVQLSGLQMQEPLARQQQEAAQRAVNNAAVARNRAIQAKRDAEHARKVGIGIMFIPIIGPIIGAIMIAKAHEAMRTAQYAVEEATRSLNTQINAVKKYVSECWSCSQKISLTTKTIMSNKAQIQDIEGDICRESTLQQKLTHFLTSVRKCSTLLSTLAGRTRTANMLMEFGGMIDALLPVLEEVVVIVRPLIGSSSDYQLLITVRLPTIINKLEEANSRVKQTASSKDGAIQDFI</sequence>
<evidence type="ECO:0000256" key="1">
    <source>
        <dbReference type="SAM" id="Coils"/>
    </source>
</evidence>
<feature type="transmembrane region" description="Helical" evidence="2">
    <location>
        <begin position="180"/>
        <end position="200"/>
    </location>
</feature>
<name>A0AAV7WBV8_PLEWA</name>
<accession>A0AAV7WBV8</accession>
<dbReference type="EMBL" id="JANPWB010000002">
    <property type="protein sequence ID" value="KAJ1211519.1"/>
    <property type="molecule type" value="Genomic_DNA"/>
</dbReference>
<evidence type="ECO:0000313" key="3">
    <source>
        <dbReference type="EMBL" id="KAJ1211519.1"/>
    </source>
</evidence>
<evidence type="ECO:0000313" key="4">
    <source>
        <dbReference type="Proteomes" id="UP001066276"/>
    </source>
</evidence>
<dbReference type="Proteomes" id="UP001066276">
    <property type="component" value="Chromosome 1_2"/>
</dbReference>
<keyword evidence="2" id="KW-1133">Transmembrane helix</keyword>
<keyword evidence="4" id="KW-1185">Reference proteome</keyword>
<proteinExistence type="predicted"/>
<comment type="caution">
    <text evidence="3">The sequence shown here is derived from an EMBL/GenBank/DDBJ whole genome shotgun (WGS) entry which is preliminary data.</text>
</comment>
<reference evidence="3" key="1">
    <citation type="journal article" date="2022" name="bioRxiv">
        <title>Sequencing and chromosome-scale assembly of the giantPleurodeles waltlgenome.</title>
        <authorList>
            <person name="Brown T."/>
            <person name="Elewa A."/>
            <person name="Iarovenko S."/>
            <person name="Subramanian E."/>
            <person name="Araus A.J."/>
            <person name="Petzold A."/>
            <person name="Susuki M."/>
            <person name="Suzuki K.-i.T."/>
            <person name="Hayashi T."/>
            <person name="Toyoda A."/>
            <person name="Oliveira C."/>
            <person name="Osipova E."/>
            <person name="Leigh N.D."/>
            <person name="Simon A."/>
            <person name="Yun M.H."/>
        </authorList>
    </citation>
    <scope>NUCLEOTIDE SEQUENCE</scope>
    <source>
        <strain evidence="3">20211129_DDA</strain>
        <tissue evidence="3">Liver</tissue>
    </source>
</reference>
<feature type="coiled-coil region" evidence="1">
    <location>
        <begin position="101"/>
        <end position="166"/>
    </location>
</feature>
<keyword evidence="2" id="KW-0472">Membrane</keyword>
<gene>
    <name evidence="3" type="ORF">NDU88_006877</name>
</gene>
<keyword evidence="1" id="KW-0175">Coiled coil</keyword>
<organism evidence="3 4">
    <name type="scientific">Pleurodeles waltl</name>
    <name type="common">Iberian ribbed newt</name>
    <dbReference type="NCBI Taxonomy" id="8319"/>
    <lineage>
        <taxon>Eukaryota</taxon>
        <taxon>Metazoa</taxon>
        <taxon>Chordata</taxon>
        <taxon>Craniata</taxon>
        <taxon>Vertebrata</taxon>
        <taxon>Euteleostomi</taxon>
        <taxon>Amphibia</taxon>
        <taxon>Batrachia</taxon>
        <taxon>Caudata</taxon>
        <taxon>Salamandroidea</taxon>
        <taxon>Salamandridae</taxon>
        <taxon>Pleurodelinae</taxon>
        <taxon>Pleurodeles</taxon>
    </lineage>
</organism>
<evidence type="ECO:0000256" key="2">
    <source>
        <dbReference type="SAM" id="Phobius"/>
    </source>
</evidence>
<keyword evidence="2" id="KW-0812">Transmembrane</keyword>
<dbReference type="AlphaFoldDB" id="A0AAV7WBV8"/>
<protein>
    <submittedName>
        <fullName evidence="3">Uncharacterized protein</fullName>
    </submittedName>
</protein>